<evidence type="ECO:0000313" key="5">
    <source>
        <dbReference type="Proteomes" id="UP000242638"/>
    </source>
</evidence>
<dbReference type="Ensembl" id="ENSPRET00000004155.1">
    <property type="protein sequence ID" value="ENSPREP00000004096.1"/>
    <property type="gene ID" value="ENSPREG00000002912.1"/>
</dbReference>
<feature type="compositionally biased region" description="Polar residues" evidence="2">
    <location>
        <begin position="846"/>
        <end position="863"/>
    </location>
</feature>
<dbReference type="PANTHER" id="PTHR14392:SF3">
    <property type="entry name" value="PROTEIN NIBAN 1"/>
    <property type="match status" value="1"/>
</dbReference>
<name>A0A3P9N3B9_POERE</name>
<dbReference type="Pfam" id="PF26086">
    <property type="entry name" value="Niban2"/>
    <property type="match status" value="1"/>
</dbReference>
<feature type="compositionally biased region" description="Low complexity" evidence="2">
    <location>
        <begin position="722"/>
        <end position="739"/>
    </location>
</feature>
<feature type="compositionally biased region" description="Low complexity" evidence="2">
    <location>
        <begin position="807"/>
        <end position="827"/>
    </location>
</feature>
<feature type="domain" description="Niban 1/2/3" evidence="3">
    <location>
        <begin position="362"/>
        <end position="526"/>
    </location>
</feature>
<accession>A0A3P9N3B9</accession>
<dbReference type="Bgee" id="ENSPREG00000002912">
    <property type="expression patterns" value="Expressed in caudal fin and 1 other cell type or tissue"/>
</dbReference>
<dbReference type="InterPro" id="IPR026088">
    <property type="entry name" value="Niban-like"/>
</dbReference>
<dbReference type="OMA" id="VARVHEC"/>
<feature type="compositionally biased region" description="Basic and acidic residues" evidence="2">
    <location>
        <begin position="654"/>
        <end position="665"/>
    </location>
</feature>
<comment type="similarity">
    <text evidence="1">Belongs to the Niban family.</text>
</comment>
<reference evidence="5" key="1">
    <citation type="submission" date="2013-11" db="EMBL/GenBank/DDBJ databases">
        <title>The genomic landscape of the Guanapo guppy.</title>
        <authorList>
            <person name="Kuenstner A."/>
            <person name="Dreyer C."/>
        </authorList>
    </citation>
    <scope>NUCLEOTIDE SEQUENCE</scope>
    <source>
        <strain evidence="5">Guanapo</strain>
    </source>
</reference>
<reference evidence="4" key="2">
    <citation type="submission" date="2025-08" db="UniProtKB">
        <authorList>
            <consortium name="Ensembl"/>
        </authorList>
    </citation>
    <scope>IDENTIFICATION</scope>
    <source>
        <strain evidence="4">Guanapo</strain>
    </source>
</reference>
<proteinExistence type="inferred from homology"/>
<dbReference type="CDD" id="cd23949">
    <property type="entry name" value="Niban-like"/>
    <property type="match status" value="1"/>
</dbReference>
<dbReference type="STRING" id="8081.ENSPREP00000004096"/>
<sequence length="966" mass="106292">MGVSASSLLDEAKSAYIRGQAQAELSDFAPYYRKQFSVARFAQVEDELQQNKQQITQLLKQKEAPEEAIVLYEDALWYFDDNRKWRERMVAVRANYCLECHESLQSYVKGANALYKLLPTGGTILTTEEKYMEMVDKCYPDDSNVKEEFAPPLPGMPGQFPVYLRLPYRRDYYFCFKQEAKQATFISFLSDCIKHQNQDFQKKKTCEVQAFLKAIQLFRQDRGQYEAWGMLIGSDVRVMANLVMEKLLPSLGTDLLPRLRAKKTDRKKAWFIVSPIRTFPSKTCNLGRRLKRSDSSTCQTMEAAYILVQQHLLEGLAALKEECKVSVWQQEVLMRSDMDQILNTRRQLEEKIRAKVSEPAEQLCSESVQPYLGSVLEELMEPISSGFMASRQLMETKMDEVCQAVLQGADNDELKQALGEMARPNLLDCCLKISSLQDKLKHLQERFGFSTLTAVTHGAQIDLQQLMENAAYTLELMLKKAMEDNPETAGAVMDKAKHRILKQFDYDSSTVRKRIFQEALVSIMLPFIKKNLADSCKPELQGLEQTVYTDYANFIHVENVYENILLQILDKEVSKVVKEAASLHKHNLFKESSRSSLSSVSTPSSPPPALASSIRSQAPPSPLAVNGLHPSPTKGAEPKREKVGGEVLQAAETLLKEPTADRPDAKLPAAEGTRTLKVEGISSAEPKPPSAETLDPSEPQIQENLSVQAEEPRTQRTDQQEAETTSSEPPAASEPRAVSPEPPAASPEVPTAAEPPAPELSSPDPLATVAEPLATVEPPAPEPSVVSEAPSLDQTDEPLDLPAEETGSQPAAASQQPPAVLAAPPGGEEAEDASLKLQLKTEDSDSLSASDPNSLAVSVGSDSPRSDLESAEGISETSELLEVQSALSPEETSEDQTSAGEPSVEAEAGATAESPAEPDGAAFSPPAGNGPGGPDVQLPDCVKEIRNLMVEVIEVEEPMHQYPKEE</sequence>
<feature type="region of interest" description="Disordered" evidence="2">
    <location>
        <begin position="592"/>
        <end position="940"/>
    </location>
</feature>
<dbReference type="AlphaFoldDB" id="A0A3P9N3B9"/>
<evidence type="ECO:0000313" key="4">
    <source>
        <dbReference type="Ensembl" id="ENSPREP00000004096.1"/>
    </source>
</evidence>
<feature type="compositionally biased region" description="Acidic residues" evidence="2">
    <location>
        <begin position="794"/>
        <end position="803"/>
    </location>
</feature>
<feature type="compositionally biased region" description="Basic and acidic residues" evidence="2">
    <location>
        <begin position="710"/>
        <end position="719"/>
    </location>
</feature>
<evidence type="ECO:0000256" key="2">
    <source>
        <dbReference type="SAM" id="MobiDB-lite"/>
    </source>
</evidence>
<dbReference type="PANTHER" id="PTHR14392">
    <property type="entry name" value="NIBAN FAMILY MEMBER"/>
    <property type="match status" value="1"/>
</dbReference>
<feature type="compositionally biased region" description="Low complexity" evidence="2">
    <location>
        <begin position="594"/>
        <end position="603"/>
    </location>
</feature>
<organism evidence="4 5">
    <name type="scientific">Poecilia reticulata</name>
    <name type="common">Guppy</name>
    <name type="synonym">Acanthophacelus reticulatus</name>
    <dbReference type="NCBI Taxonomy" id="8081"/>
    <lineage>
        <taxon>Eukaryota</taxon>
        <taxon>Metazoa</taxon>
        <taxon>Chordata</taxon>
        <taxon>Craniata</taxon>
        <taxon>Vertebrata</taxon>
        <taxon>Euteleostomi</taxon>
        <taxon>Actinopterygii</taxon>
        <taxon>Neopterygii</taxon>
        <taxon>Teleostei</taxon>
        <taxon>Neoteleostei</taxon>
        <taxon>Acanthomorphata</taxon>
        <taxon>Ovalentaria</taxon>
        <taxon>Atherinomorphae</taxon>
        <taxon>Cyprinodontiformes</taxon>
        <taxon>Poeciliidae</taxon>
        <taxon>Poeciliinae</taxon>
        <taxon>Poecilia</taxon>
    </lineage>
</organism>
<dbReference type="InterPro" id="IPR059060">
    <property type="entry name" value="Niban_1/2/3_dom"/>
</dbReference>
<dbReference type="Proteomes" id="UP000242638">
    <property type="component" value="Unassembled WGS sequence"/>
</dbReference>
<protein>
    <submittedName>
        <fullName evidence="4">Niban apoptosis regulator 1a</fullName>
    </submittedName>
</protein>
<dbReference type="GeneTree" id="ENSGT00940000154149"/>
<evidence type="ECO:0000256" key="1">
    <source>
        <dbReference type="ARBA" id="ARBA00010251"/>
    </source>
</evidence>
<keyword evidence="5" id="KW-1185">Reference proteome</keyword>
<dbReference type="Pfam" id="PF26089">
    <property type="entry name" value="PH_Niban2"/>
    <property type="match status" value="1"/>
</dbReference>
<evidence type="ECO:0000259" key="3">
    <source>
        <dbReference type="Pfam" id="PF26086"/>
    </source>
</evidence>
<reference evidence="4" key="3">
    <citation type="submission" date="2025-09" db="UniProtKB">
        <authorList>
            <consortium name="Ensembl"/>
        </authorList>
    </citation>
    <scope>IDENTIFICATION</scope>
    <source>
        <strain evidence="4">Guanapo</strain>
    </source>
</reference>